<evidence type="ECO:0000256" key="1">
    <source>
        <dbReference type="SAM" id="MobiDB-lite"/>
    </source>
</evidence>
<organism evidence="3">
    <name type="scientific">Brassica napus</name>
    <name type="common">Rape</name>
    <dbReference type="NCBI Taxonomy" id="3708"/>
    <lineage>
        <taxon>Eukaryota</taxon>
        <taxon>Viridiplantae</taxon>
        <taxon>Streptophyta</taxon>
        <taxon>Embryophyta</taxon>
        <taxon>Tracheophyta</taxon>
        <taxon>Spermatophyta</taxon>
        <taxon>Magnoliopsida</taxon>
        <taxon>eudicotyledons</taxon>
        <taxon>Gunneridae</taxon>
        <taxon>Pentapetalae</taxon>
        <taxon>rosids</taxon>
        <taxon>malvids</taxon>
        <taxon>Brassicales</taxon>
        <taxon>Brassicaceae</taxon>
        <taxon>Brassiceae</taxon>
        <taxon>Brassica</taxon>
    </lineage>
</organism>
<dbReference type="Proteomes" id="UP001295469">
    <property type="component" value="Chromosome C09"/>
</dbReference>
<evidence type="ECO:0000313" key="3">
    <source>
        <dbReference type="EMBL" id="CAF1759186.1"/>
    </source>
</evidence>
<accession>A0A816J199</accession>
<name>A0A816J199_BRANA</name>
<keyword evidence="2" id="KW-0732">Signal</keyword>
<dbReference type="EMBL" id="HG994373">
    <property type="protein sequence ID" value="CAF1759186.1"/>
    <property type="molecule type" value="Genomic_DNA"/>
</dbReference>
<evidence type="ECO:0000256" key="2">
    <source>
        <dbReference type="SAM" id="SignalP"/>
    </source>
</evidence>
<sequence>MVKITLCFFLVSFTLSFLHKDLISLSFLNLEFSITLFTKACSSPKLITVARLSSPPLKARRCHHRSSSSTTHTKKRREDEEDPAKVSDGGESVTKVGGRNMVARVEMDSRWWHRQLEATKRRRRR</sequence>
<feature type="signal peptide" evidence="2">
    <location>
        <begin position="1"/>
        <end position="16"/>
    </location>
</feature>
<proteinExistence type="predicted"/>
<dbReference type="AlphaFoldDB" id="A0A816J199"/>
<feature type="chain" id="PRO_5032518881" evidence="2">
    <location>
        <begin position="17"/>
        <end position="125"/>
    </location>
</feature>
<feature type="region of interest" description="Disordered" evidence="1">
    <location>
        <begin position="56"/>
        <end position="100"/>
    </location>
</feature>
<reference evidence="3" key="1">
    <citation type="submission" date="2021-01" db="EMBL/GenBank/DDBJ databases">
        <authorList>
            <consortium name="Genoscope - CEA"/>
            <person name="William W."/>
        </authorList>
    </citation>
    <scope>NUCLEOTIDE SEQUENCE</scope>
</reference>
<gene>
    <name evidence="3" type="ORF">DARMORV10_C09P44610.1</name>
</gene>
<protein>
    <submittedName>
        <fullName evidence="3">(rape) hypothetical protein</fullName>
    </submittedName>
</protein>